<feature type="transmembrane region" description="Helical" evidence="2">
    <location>
        <begin position="88"/>
        <end position="107"/>
    </location>
</feature>
<dbReference type="Gene3D" id="1.25.40.20">
    <property type="entry name" value="Ankyrin repeat-containing domain"/>
    <property type="match status" value="1"/>
</dbReference>
<dbReference type="AlphaFoldDB" id="A0A6C2UAK0"/>
<proteinExistence type="predicted"/>
<gene>
    <name evidence="3" type="ORF">PDESU_05675</name>
</gene>
<feature type="repeat" description="ANK" evidence="1">
    <location>
        <begin position="277"/>
        <end position="309"/>
    </location>
</feature>
<reference evidence="3 4" key="1">
    <citation type="submission" date="2019-04" db="EMBL/GenBank/DDBJ databases">
        <authorList>
            <person name="Van Vliet M D."/>
        </authorList>
    </citation>
    <scope>NUCLEOTIDE SEQUENCE [LARGE SCALE GENOMIC DNA]</scope>
    <source>
        <strain evidence="3 4">F1</strain>
    </source>
</reference>
<evidence type="ECO:0000256" key="1">
    <source>
        <dbReference type="PROSITE-ProRule" id="PRU00023"/>
    </source>
</evidence>
<dbReference type="PANTHER" id="PTHR46224">
    <property type="entry name" value="ANKYRIN REPEAT FAMILY PROTEIN"/>
    <property type="match status" value="1"/>
</dbReference>
<feature type="repeat" description="ANK" evidence="1">
    <location>
        <begin position="244"/>
        <end position="276"/>
    </location>
</feature>
<name>A0A6C2UAK0_PONDE</name>
<evidence type="ECO:0000256" key="2">
    <source>
        <dbReference type="SAM" id="Phobius"/>
    </source>
</evidence>
<protein>
    <submittedName>
        <fullName evidence="3">Uncharacterized protein</fullName>
    </submittedName>
</protein>
<sequence>MADLFIVKERLKLSLKLAATGVALGALATWHFWTRIEFESDRANFLLSATVTGALALAWLGLLVSYLAARRVMDPGHHNPGARGHFPWWAVKLLLFAGVLVAGGIALNKYAKAVEGEFALLRGNDLPMLEARILADPALLEKPEGKNGGTLLQVAFRENHPEAVALLLANGASREGLEQDGMNIVVASLENLPMLNALLNAGFDPDKPDAKGVPPIHHAVAKRLVDAVKVLLEAGAQVDARDQTFRTPLMRVVEADDLEMAALLLDHRADVNAFDRRGESPLHRSVRKRSAEGSRLLLERGGDPRQFNFFHMTPLHIAVNGGHTNLVSILLERPNMAGLYDEGGRVPLDHALKGHSFETADLLIGAGADVDFILANGETLMHETILSRDYQTARYLIRAGASVHIPNAKGETAHAIMRRKQLHGLLELVEMRDNPEAFTNAVDSAELSVE</sequence>
<keyword evidence="1" id="KW-0040">ANK repeat</keyword>
<dbReference type="InterPro" id="IPR036770">
    <property type="entry name" value="Ankyrin_rpt-contain_sf"/>
</dbReference>
<evidence type="ECO:0000313" key="4">
    <source>
        <dbReference type="Proteomes" id="UP000366872"/>
    </source>
</evidence>
<accession>A0A6C2UAK0</accession>
<dbReference type="InterPro" id="IPR002110">
    <property type="entry name" value="Ankyrin_rpt"/>
</dbReference>
<keyword evidence="4" id="KW-1185">Reference proteome</keyword>
<organism evidence="3 4">
    <name type="scientific">Pontiella desulfatans</name>
    <dbReference type="NCBI Taxonomy" id="2750659"/>
    <lineage>
        <taxon>Bacteria</taxon>
        <taxon>Pseudomonadati</taxon>
        <taxon>Kiritimatiellota</taxon>
        <taxon>Kiritimatiellia</taxon>
        <taxon>Kiritimatiellales</taxon>
        <taxon>Pontiellaceae</taxon>
        <taxon>Pontiella</taxon>
    </lineage>
</organism>
<dbReference type="PROSITE" id="PS50297">
    <property type="entry name" value="ANK_REP_REGION"/>
    <property type="match status" value="4"/>
</dbReference>
<dbReference type="PROSITE" id="PS50088">
    <property type="entry name" value="ANK_REPEAT"/>
    <property type="match status" value="6"/>
</dbReference>
<keyword evidence="2" id="KW-0472">Membrane</keyword>
<dbReference type="SMART" id="SM00248">
    <property type="entry name" value="ANK"/>
    <property type="match status" value="8"/>
</dbReference>
<feature type="transmembrane region" description="Helical" evidence="2">
    <location>
        <begin position="45"/>
        <end position="68"/>
    </location>
</feature>
<dbReference type="EMBL" id="CAAHFG010000004">
    <property type="protein sequence ID" value="VGO17080.1"/>
    <property type="molecule type" value="Genomic_DNA"/>
</dbReference>
<evidence type="ECO:0000313" key="3">
    <source>
        <dbReference type="EMBL" id="VGO17080.1"/>
    </source>
</evidence>
<feature type="repeat" description="ANK" evidence="1">
    <location>
        <begin position="376"/>
        <end position="408"/>
    </location>
</feature>
<dbReference type="SUPFAM" id="SSF48403">
    <property type="entry name" value="Ankyrin repeat"/>
    <property type="match status" value="1"/>
</dbReference>
<dbReference type="Pfam" id="PF12796">
    <property type="entry name" value="Ank_2"/>
    <property type="match status" value="2"/>
</dbReference>
<dbReference type="Proteomes" id="UP000366872">
    <property type="component" value="Unassembled WGS sequence"/>
</dbReference>
<dbReference type="InterPro" id="IPR051616">
    <property type="entry name" value="Cul2-RING_E3_ligase_SR"/>
</dbReference>
<feature type="repeat" description="ANK" evidence="1">
    <location>
        <begin position="211"/>
        <end position="243"/>
    </location>
</feature>
<feature type="repeat" description="ANK" evidence="1">
    <location>
        <begin position="310"/>
        <end position="342"/>
    </location>
</feature>
<feature type="transmembrane region" description="Helical" evidence="2">
    <location>
        <begin position="13"/>
        <end position="33"/>
    </location>
</feature>
<keyword evidence="2" id="KW-0812">Transmembrane</keyword>
<keyword evidence="2" id="KW-1133">Transmembrane helix</keyword>
<feature type="repeat" description="ANK" evidence="1">
    <location>
        <begin position="147"/>
        <end position="179"/>
    </location>
</feature>